<dbReference type="InterPro" id="IPR039421">
    <property type="entry name" value="Type_1_exporter"/>
</dbReference>
<dbReference type="InterPro" id="IPR003439">
    <property type="entry name" value="ABC_transporter-like_ATP-bd"/>
</dbReference>
<evidence type="ECO:0000256" key="3">
    <source>
        <dbReference type="ARBA" id="ARBA00022692"/>
    </source>
</evidence>
<dbReference type="PROSITE" id="PS50929">
    <property type="entry name" value="ABC_TM1F"/>
    <property type="match status" value="1"/>
</dbReference>
<dbReference type="PANTHER" id="PTHR24221:SF499">
    <property type="entry name" value="FATTY ACID ABC TRANSPORTER ATP-BINDING_PERMEASE PROTEIN"/>
    <property type="match status" value="1"/>
</dbReference>
<evidence type="ECO:0000313" key="11">
    <source>
        <dbReference type="EMBL" id="SJZ56782.1"/>
    </source>
</evidence>
<dbReference type="GO" id="GO:0140359">
    <property type="term" value="F:ABC-type transporter activity"/>
    <property type="evidence" value="ECO:0007669"/>
    <property type="project" value="InterPro"/>
</dbReference>
<dbReference type="CDD" id="cd18547">
    <property type="entry name" value="ABC_6TM_Tm288_like"/>
    <property type="match status" value="1"/>
</dbReference>
<dbReference type="GO" id="GO:0005524">
    <property type="term" value="F:ATP binding"/>
    <property type="evidence" value="ECO:0007669"/>
    <property type="project" value="UniProtKB-KW"/>
</dbReference>
<dbReference type="SUPFAM" id="SSF90123">
    <property type="entry name" value="ABC transporter transmembrane region"/>
    <property type="match status" value="1"/>
</dbReference>
<feature type="domain" description="ABC transporter" evidence="9">
    <location>
        <begin position="388"/>
        <end position="624"/>
    </location>
</feature>
<dbReference type="CDD" id="cd03254">
    <property type="entry name" value="ABCC_Glucan_exporter_like"/>
    <property type="match status" value="1"/>
</dbReference>
<keyword evidence="7 8" id="KW-0472">Membrane</keyword>
<dbReference type="SUPFAM" id="SSF52540">
    <property type="entry name" value="P-loop containing nucleoside triphosphate hydrolases"/>
    <property type="match status" value="1"/>
</dbReference>
<dbReference type="Gene3D" id="1.20.1560.10">
    <property type="entry name" value="ABC transporter type 1, transmembrane domain"/>
    <property type="match status" value="1"/>
</dbReference>
<dbReference type="GeneID" id="78316958"/>
<name>A0A1T4LPY9_TREPO</name>
<dbReference type="Proteomes" id="UP000190423">
    <property type="component" value="Unassembled WGS sequence"/>
</dbReference>
<sequence>MPPVKIKGVAKPQNTKKVILRIFSHLRKFKALWFLVFLCVLVSSFASVASSYIIKPALNDYIIPMINDESPDFHSFLLLLVRLAVILALGAAATWCANRIQLHIITSFLFKIRVDLFNKLEKLPVKYYDAHPHGEIMSRFTNDTDTLRDMFSQSVPQLMSSSVTVLGVFVMMLVLSPVLTAVIAGSLALMMIVARKIGKRSASAFREQQKNIGIVNGYIEEHIEGQKVVKVFNHEKVIEADFAVLNDRLQQSGMEANTFANILGPIMGNFTHIQYAFVAILGAFFVITGSMDLGTVAAFLQYTRSFSQPVTMISQLFNSILNALAGAERIFSTIDELPETDDGRILLVNAYEAEIDGEKKLVQSFAYTGEWAWKDNADNHLIRLNGEVVFDDVSFGYRENKTVLHNISIHAKPGQKIALVGSTGSGKTTVINLLSRFYDVPEENGRILYDGFPLNEIKKDDLRRSLGMVLQDTHLFTGTIFDNIKYGNLEASRAQVLEAAKLANADGFIRHLENGYDTVISGDGANLSQGQRQLLAIARAAVANPPVLVLDEATSSIDTRTEALIQTGMDRLMKGRTVFVIAHRLSTVRNADEILVLEKGRIIERGTHESLINQKGRYYHLYTGNSISVE</sequence>
<evidence type="ECO:0000256" key="7">
    <source>
        <dbReference type="ARBA" id="ARBA00023136"/>
    </source>
</evidence>
<dbReference type="InterPro" id="IPR036640">
    <property type="entry name" value="ABC1_TM_sf"/>
</dbReference>
<feature type="transmembrane region" description="Helical" evidence="8">
    <location>
        <begin position="75"/>
        <end position="97"/>
    </location>
</feature>
<evidence type="ECO:0000256" key="1">
    <source>
        <dbReference type="ARBA" id="ARBA00004651"/>
    </source>
</evidence>
<evidence type="ECO:0000259" key="9">
    <source>
        <dbReference type="PROSITE" id="PS50893"/>
    </source>
</evidence>
<gene>
    <name evidence="11" type="ORF">SAMN02745149_01675</name>
</gene>
<organism evidence="11 12">
    <name type="scientific">Treponema porcinum</name>
    <dbReference type="NCBI Taxonomy" id="261392"/>
    <lineage>
        <taxon>Bacteria</taxon>
        <taxon>Pseudomonadati</taxon>
        <taxon>Spirochaetota</taxon>
        <taxon>Spirochaetia</taxon>
        <taxon>Spirochaetales</taxon>
        <taxon>Treponemataceae</taxon>
        <taxon>Treponema</taxon>
    </lineage>
</organism>
<reference evidence="11 12" key="1">
    <citation type="submission" date="2017-02" db="EMBL/GenBank/DDBJ databases">
        <authorList>
            <person name="Peterson S.W."/>
        </authorList>
    </citation>
    <scope>NUCLEOTIDE SEQUENCE [LARGE SCALE GENOMIC DNA]</scope>
    <source>
        <strain evidence="11 12">ATCC BAA-908</strain>
    </source>
</reference>
<dbReference type="Gene3D" id="3.40.50.300">
    <property type="entry name" value="P-loop containing nucleotide triphosphate hydrolases"/>
    <property type="match status" value="1"/>
</dbReference>
<keyword evidence="3 8" id="KW-0812">Transmembrane</keyword>
<evidence type="ECO:0000256" key="8">
    <source>
        <dbReference type="SAM" id="Phobius"/>
    </source>
</evidence>
<dbReference type="EMBL" id="FUWG01000012">
    <property type="protein sequence ID" value="SJZ56782.1"/>
    <property type="molecule type" value="Genomic_DNA"/>
</dbReference>
<accession>A0A1T4LPY9</accession>
<evidence type="ECO:0000259" key="10">
    <source>
        <dbReference type="PROSITE" id="PS50929"/>
    </source>
</evidence>
<evidence type="ECO:0000256" key="5">
    <source>
        <dbReference type="ARBA" id="ARBA00022840"/>
    </source>
</evidence>
<evidence type="ECO:0000256" key="4">
    <source>
        <dbReference type="ARBA" id="ARBA00022741"/>
    </source>
</evidence>
<feature type="transmembrane region" description="Helical" evidence="8">
    <location>
        <begin position="275"/>
        <end position="300"/>
    </location>
</feature>
<protein>
    <submittedName>
        <fullName evidence="11">ATP-binding cassette, subfamily B</fullName>
    </submittedName>
</protein>
<feature type="domain" description="ABC transmembrane type-1" evidence="10">
    <location>
        <begin position="34"/>
        <end position="322"/>
    </location>
</feature>
<dbReference type="InterPro" id="IPR017871">
    <property type="entry name" value="ABC_transporter-like_CS"/>
</dbReference>
<evidence type="ECO:0000256" key="6">
    <source>
        <dbReference type="ARBA" id="ARBA00022989"/>
    </source>
</evidence>
<dbReference type="PANTHER" id="PTHR24221">
    <property type="entry name" value="ATP-BINDING CASSETTE SUB-FAMILY B"/>
    <property type="match status" value="1"/>
</dbReference>
<comment type="subcellular location">
    <subcellularLocation>
        <location evidence="1">Cell membrane</location>
        <topology evidence="1">Multi-pass membrane protein</topology>
    </subcellularLocation>
</comment>
<dbReference type="SMART" id="SM00382">
    <property type="entry name" value="AAA"/>
    <property type="match status" value="1"/>
</dbReference>
<dbReference type="AlphaFoldDB" id="A0A1T4LPY9"/>
<dbReference type="Pfam" id="PF00005">
    <property type="entry name" value="ABC_tran"/>
    <property type="match status" value="1"/>
</dbReference>
<dbReference type="Pfam" id="PF00664">
    <property type="entry name" value="ABC_membrane"/>
    <property type="match status" value="1"/>
</dbReference>
<dbReference type="InterPro" id="IPR003593">
    <property type="entry name" value="AAA+_ATPase"/>
</dbReference>
<dbReference type="GO" id="GO:0005886">
    <property type="term" value="C:plasma membrane"/>
    <property type="evidence" value="ECO:0007669"/>
    <property type="project" value="UniProtKB-SubCell"/>
</dbReference>
<proteinExistence type="predicted"/>
<dbReference type="STRING" id="261392.SAMN02745149_01675"/>
<dbReference type="GO" id="GO:0016887">
    <property type="term" value="F:ATP hydrolysis activity"/>
    <property type="evidence" value="ECO:0007669"/>
    <property type="project" value="InterPro"/>
</dbReference>
<dbReference type="PROSITE" id="PS50893">
    <property type="entry name" value="ABC_TRANSPORTER_2"/>
    <property type="match status" value="1"/>
</dbReference>
<keyword evidence="2" id="KW-0813">Transport</keyword>
<dbReference type="RefSeq" id="WP_078933572.1">
    <property type="nucleotide sequence ID" value="NZ_FUWG01000012.1"/>
</dbReference>
<evidence type="ECO:0000313" key="12">
    <source>
        <dbReference type="Proteomes" id="UP000190423"/>
    </source>
</evidence>
<keyword evidence="12" id="KW-1185">Reference proteome</keyword>
<dbReference type="FunFam" id="3.40.50.300:FF:000287">
    <property type="entry name" value="Multidrug ABC transporter ATP-binding protein"/>
    <property type="match status" value="1"/>
</dbReference>
<keyword evidence="4" id="KW-0547">Nucleotide-binding</keyword>
<dbReference type="OrthoDB" id="341671at2"/>
<keyword evidence="5 11" id="KW-0067">ATP-binding</keyword>
<evidence type="ECO:0000256" key="2">
    <source>
        <dbReference type="ARBA" id="ARBA00022448"/>
    </source>
</evidence>
<dbReference type="InterPro" id="IPR011527">
    <property type="entry name" value="ABC1_TM_dom"/>
</dbReference>
<dbReference type="PROSITE" id="PS00211">
    <property type="entry name" value="ABC_TRANSPORTER_1"/>
    <property type="match status" value="1"/>
</dbReference>
<dbReference type="InterPro" id="IPR027417">
    <property type="entry name" value="P-loop_NTPase"/>
</dbReference>
<keyword evidence="6 8" id="KW-1133">Transmembrane helix</keyword>